<feature type="compositionally biased region" description="Polar residues" evidence="13">
    <location>
        <begin position="513"/>
        <end position="523"/>
    </location>
</feature>
<dbReference type="InterPro" id="IPR017853">
    <property type="entry name" value="GH"/>
</dbReference>
<evidence type="ECO:0000256" key="8">
    <source>
        <dbReference type="ARBA" id="ARBA00023157"/>
    </source>
</evidence>
<dbReference type="GO" id="GO:0098552">
    <property type="term" value="C:side of membrane"/>
    <property type="evidence" value="ECO:0007669"/>
    <property type="project" value="UniProtKB-KW"/>
</dbReference>
<evidence type="ECO:0000256" key="1">
    <source>
        <dbReference type="ARBA" id="ARBA00004609"/>
    </source>
</evidence>
<evidence type="ECO:0000256" key="9">
    <source>
        <dbReference type="ARBA" id="ARBA00023180"/>
    </source>
</evidence>
<evidence type="ECO:0000256" key="5">
    <source>
        <dbReference type="ARBA" id="ARBA00022679"/>
    </source>
</evidence>
<gene>
    <name evidence="15" type="ORF">ANOM_011618</name>
</gene>
<keyword evidence="3" id="KW-1003">Cell membrane</keyword>
<comment type="similarity">
    <text evidence="2 12">Belongs to the glycosyl hydrolase 72 family.</text>
</comment>
<protein>
    <recommendedName>
        <fullName evidence="12">1,3-beta-glucanosyltransferase</fullName>
        <ecNumber evidence="12">2.4.1.-</ecNumber>
    </recommendedName>
</protein>
<dbReference type="Proteomes" id="UP000037505">
    <property type="component" value="Unassembled WGS sequence"/>
</dbReference>
<evidence type="ECO:0000256" key="11">
    <source>
        <dbReference type="ARBA" id="ARBA00025026"/>
    </source>
</evidence>
<dbReference type="GO" id="GO:0031505">
    <property type="term" value="P:fungal-type cell wall organization"/>
    <property type="evidence" value="ECO:0007669"/>
    <property type="project" value="TreeGrafter"/>
</dbReference>
<evidence type="ECO:0000256" key="3">
    <source>
        <dbReference type="ARBA" id="ARBA00022475"/>
    </source>
</evidence>
<dbReference type="GO" id="GO:0042124">
    <property type="term" value="F:1,3-beta-glucanosyltransferase activity"/>
    <property type="evidence" value="ECO:0007669"/>
    <property type="project" value="TreeGrafter"/>
</dbReference>
<feature type="domain" description="X8" evidence="14">
    <location>
        <begin position="416"/>
        <end position="506"/>
    </location>
</feature>
<evidence type="ECO:0000256" key="10">
    <source>
        <dbReference type="ARBA" id="ARBA00023288"/>
    </source>
</evidence>
<dbReference type="PANTHER" id="PTHR31468">
    <property type="entry name" value="1,3-BETA-GLUCANOSYLTRANSFERASE GAS1"/>
    <property type="match status" value="1"/>
</dbReference>
<dbReference type="STRING" id="1509407.A0A0L1IM61"/>
<dbReference type="Pfam" id="PF07983">
    <property type="entry name" value="X8"/>
    <property type="match status" value="1"/>
</dbReference>
<evidence type="ECO:0000259" key="14">
    <source>
        <dbReference type="SMART" id="SM00768"/>
    </source>
</evidence>
<dbReference type="GO" id="GO:0071970">
    <property type="term" value="P:fungal-type cell wall (1-&gt;3)-beta-D-glucan biosynthetic process"/>
    <property type="evidence" value="ECO:0007669"/>
    <property type="project" value="TreeGrafter"/>
</dbReference>
<dbReference type="FunFam" id="3.20.20.80:FF:000038">
    <property type="entry name" value="1,3-beta-glucanosyltransferase"/>
    <property type="match status" value="1"/>
</dbReference>
<keyword evidence="16" id="KW-1185">Reference proteome</keyword>
<dbReference type="EC" id="2.4.1.-" evidence="12"/>
<dbReference type="EMBL" id="JNOM01000650">
    <property type="protein sequence ID" value="KNG80263.1"/>
    <property type="molecule type" value="Genomic_DNA"/>
</dbReference>
<organism evidence="15 16">
    <name type="scientific">Aspergillus nomiae NRRL (strain ATCC 15546 / NRRL 13137 / CBS 260.88 / M93)</name>
    <dbReference type="NCBI Taxonomy" id="1509407"/>
    <lineage>
        <taxon>Eukaryota</taxon>
        <taxon>Fungi</taxon>
        <taxon>Dikarya</taxon>
        <taxon>Ascomycota</taxon>
        <taxon>Pezizomycotina</taxon>
        <taxon>Eurotiomycetes</taxon>
        <taxon>Eurotiomycetidae</taxon>
        <taxon>Eurotiales</taxon>
        <taxon>Aspergillaceae</taxon>
        <taxon>Aspergillus</taxon>
        <taxon>Aspergillus subgen. Circumdati</taxon>
    </lineage>
</organism>
<comment type="function">
    <text evidence="11">Splits internally a 1,3-beta-glucan molecule and transfers the newly generated reducing end (the donor) to the non-reducing end of another 1,3-beta-glucan molecule (the acceptor) forming a 1,3-beta linkage, resulting in the elongation of 1,3-beta-glucan chains in the cell wall. Involved in cell wall morphogenesis.</text>
</comment>
<keyword evidence="6" id="KW-0732">Signal</keyword>
<dbReference type="Pfam" id="PF03198">
    <property type="entry name" value="Glyco_hydro_72"/>
    <property type="match status" value="1"/>
</dbReference>
<evidence type="ECO:0000256" key="2">
    <source>
        <dbReference type="ARBA" id="ARBA00007528"/>
    </source>
</evidence>
<name>A0A0L1IM61_ASPN3</name>
<dbReference type="InterPro" id="IPR004886">
    <property type="entry name" value="Glucanosyltransferase"/>
</dbReference>
<dbReference type="InterPro" id="IPR012946">
    <property type="entry name" value="X8"/>
</dbReference>
<evidence type="ECO:0000256" key="12">
    <source>
        <dbReference type="RuleBase" id="RU361209"/>
    </source>
</evidence>
<dbReference type="AlphaFoldDB" id="A0A0L1IM61"/>
<evidence type="ECO:0000256" key="4">
    <source>
        <dbReference type="ARBA" id="ARBA00022622"/>
    </source>
</evidence>
<comment type="caution">
    <text evidence="15">The sequence shown here is derived from an EMBL/GenBank/DDBJ whole genome shotgun (WGS) entry which is preliminary data.</text>
</comment>
<keyword evidence="7 12" id="KW-0472">Membrane</keyword>
<keyword evidence="4 12" id="KW-0336">GPI-anchor</keyword>
<dbReference type="GO" id="GO:0009277">
    <property type="term" value="C:fungal-type cell wall"/>
    <property type="evidence" value="ECO:0007669"/>
    <property type="project" value="UniProtKB-ARBA"/>
</dbReference>
<dbReference type="GO" id="GO:0005886">
    <property type="term" value="C:plasma membrane"/>
    <property type="evidence" value="ECO:0007669"/>
    <property type="project" value="UniProtKB-SubCell"/>
</dbReference>
<dbReference type="RefSeq" id="XP_015401186.1">
    <property type="nucleotide sequence ID" value="XM_015556874.1"/>
</dbReference>
<dbReference type="OrthoDB" id="421038at2759"/>
<dbReference type="GO" id="GO:0031982">
    <property type="term" value="C:vesicle"/>
    <property type="evidence" value="ECO:0007669"/>
    <property type="project" value="UniProtKB-ARBA"/>
</dbReference>
<keyword evidence="9" id="KW-0325">Glycoprotein</keyword>
<feature type="region of interest" description="Disordered" evidence="13">
    <location>
        <begin position="513"/>
        <end position="534"/>
    </location>
</feature>
<dbReference type="Gene3D" id="1.20.58.1040">
    <property type="match status" value="1"/>
</dbReference>
<dbReference type="FunFam" id="1.20.58.1040:FF:000005">
    <property type="entry name" value="1,3-beta-glucanosyltransferase"/>
    <property type="match status" value="1"/>
</dbReference>
<evidence type="ECO:0000256" key="7">
    <source>
        <dbReference type="ARBA" id="ARBA00023136"/>
    </source>
</evidence>
<reference evidence="15 16" key="1">
    <citation type="submission" date="2014-06" db="EMBL/GenBank/DDBJ databases">
        <title>The Genome of the Aflatoxigenic Filamentous Fungus Aspergillus nomius.</title>
        <authorList>
            <person name="Moore M.G."/>
            <person name="Shannon B.M."/>
            <person name="Brian M.M."/>
        </authorList>
    </citation>
    <scope>NUCLEOTIDE SEQUENCE [LARGE SCALE GENOMIC DNA]</scope>
    <source>
        <strain evidence="15 16">NRRL 13137</strain>
    </source>
</reference>
<proteinExistence type="inferred from homology"/>
<keyword evidence="8" id="KW-1015">Disulfide bond</keyword>
<evidence type="ECO:0000313" key="16">
    <source>
        <dbReference type="Proteomes" id="UP000037505"/>
    </source>
</evidence>
<dbReference type="GeneID" id="26813422"/>
<accession>A0A0L1IM61</accession>
<dbReference type="Gene3D" id="3.20.20.80">
    <property type="entry name" value="Glycosidases"/>
    <property type="match status" value="1"/>
</dbReference>
<keyword evidence="10 12" id="KW-0449">Lipoprotein</keyword>
<keyword evidence="5 12" id="KW-0808">Transferase</keyword>
<evidence type="ECO:0000313" key="15">
    <source>
        <dbReference type="EMBL" id="KNG80263.1"/>
    </source>
</evidence>
<dbReference type="PANTHER" id="PTHR31468:SF11">
    <property type="entry name" value="1,3-BETA-GLUCANOSYLTRANSFERASE"/>
    <property type="match status" value="1"/>
</dbReference>
<feature type="compositionally biased region" description="Low complexity" evidence="13">
    <location>
        <begin position="524"/>
        <end position="534"/>
    </location>
</feature>
<evidence type="ECO:0000256" key="13">
    <source>
        <dbReference type="SAM" id="MobiDB-lite"/>
    </source>
</evidence>
<evidence type="ECO:0000256" key="6">
    <source>
        <dbReference type="ARBA" id="ARBA00022729"/>
    </source>
</evidence>
<sequence length="1080" mass="119582">MRFSTLTGVSLMSGSALASIPHIEIKASPMMPIQIHALLTILLDRAPSFSTPTTELNCEGHFPSVGIQTLTQQPSYIRGVAYQEDYTGGGAGGNGQSSNRYVDPLADASKCERDIPYLQQLRTNVIRTYAVDPSQNHDDCMQKLADAGIYVITDLASPDESITSDSPEWTVDQYTRYTSVIDALHQYDNVIGFFAGNEVVNRANESTGAAFVKAAARDMKAYIKDQGYRESLGIGYATTDNPDIRVPISDYLNCGDKSESVDFFGYNIYEWCGDKTFQTSGYENRTNEYKDYSIPIFFSEYGCNDEKPRKFSDVPVLFGPQMEDVWSGGIVYMYFETENDYGLVSVDGKSIKTEADFGSYSKQIQSATPTGINSASYSPTNSPRACPTVDDMWLAKSSPLPPSPNKDLCSCMVSSLSCVVSDSVKAEQYGELFGQVCGYGQGICDGISHNATTGDYGSYSVCSSKDQLSFVLDQYYKDQGKRKSACDFDGAASIQSAKDLSGTCKSLVSQAGSAGTGKVTSRPTGDGSAASTSTSEGAAAGVVSPVAVRVSGWFGVAYFVAAAVAGFLMVSLIDPAPPHNSITSINMESLSPEVLLLIIPHLCEEPCILRLKPWHRPWETTPVLNIASYAAISRSWQYAVERFTMTNIHKHSSDLLRFREIFSLPRRRQTLRRLHYEIGLPAYSANQVSRLERQKERDKAFEKGLIDLFDELATWDKQGISLTVTTASSMDLSHRSLDLDIGLRPGYRTMRDIYLSSDNADLPELPSIRSLYIPDLERYLYPSVVGWIISSSPRLESLTLKLNAPSPNKELQKYRLALAKALDSPTLSNLKNLYISFEESIPLNHSYETQDEDPVYPDGDVLNLSLRKLAETAPLESLILTGWWPISPALFNGTASFPYLQDLHIDAATLTYDGRWYYTGDPDSVDPHFQFDTDEDEGSESDLSIIPEDTEAVDGQGEAVFYDEEAQHLWRTVPEPKMFNALMKSMAEAMYRMPGLLGLEFRMRVYPTGDHAISLEYSATGHVPCGDRCPDTLSQWTAKWEIPGDILELWRKRLGWEGVILLQGWLAPRQWSSLCLHNDA</sequence>
<comment type="subcellular location">
    <subcellularLocation>
        <location evidence="1 12">Cell membrane</location>
        <topology evidence="1 12">Lipid-anchor</topology>
        <topology evidence="1 12">GPI-anchor</topology>
    </subcellularLocation>
</comment>
<dbReference type="SMART" id="SM00768">
    <property type="entry name" value="X8"/>
    <property type="match status" value="1"/>
</dbReference>
<dbReference type="SUPFAM" id="SSF51445">
    <property type="entry name" value="(Trans)glycosidases"/>
    <property type="match status" value="1"/>
</dbReference>